<keyword evidence="6 7" id="KW-0472">Membrane</keyword>
<accession>A0A6U3YZS2</accession>
<comment type="subcellular location">
    <subcellularLocation>
        <location evidence="1 7">Endoplasmic reticulum membrane</location>
        <topology evidence="1 7">Multi-pass membrane protein</topology>
    </subcellularLocation>
</comment>
<comment type="similarity">
    <text evidence="2 7">Belongs to the derlin family.</text>
</comment>
<dbReference type="Pfam" id="PF04511">
    <property type="entry name" value="DER1"/>
    <property type="match status" value="1"/>
</dbReference>
<evidence type="ECO:0000256" key="7">
    <source>
        <dbReference type="RuleBase" id="RU363059"/>
    </source>
</evidence>
<keyword evidence="3 7" id="KW-0812">Transmembrane</keyword>
<dbReference type="InterPro" id="IPR007599">
    <property type="entry name" value="DER1"/>
</dbReference>
<evidence type="ECO:0000256" key="6">
    <source>
        <dbReference type="ARBA" id="ARBA00023136"/>
    </source>
</evidence>
<evidence type="ECO:0000256" key="2">
    <source>
        <dbReference type="ARBA" id="ARBA00008917"/>
    </source>
</evidence>
<dbReference type="AlphaFoldDB" id="A0A6U3YZS2"/>
<evidence type="ECO:0000256" key="3">
    <source>
        <dbReference type="ARBA" id="ARBA00022692"/>
    </source>
</evidence>
<keyword evidence="4 7" id="KW-0256">Endoplasmic reticulum</keyword>
<sequence length="226" mass="24840">MLATTCFCSFGMISPGSLHLNYNLISSKFEVWRLASNLVFLGTFSFPFLMSLYIFVQYSNRYEVGPFDTGAGGTSADYAWMLSIATILLSVAGFVMGEPFMGQALSFMIMYVWSRKNPESMTSIFGFNFKALYLPLVLIAFHMLIGNPLTQPIIGVITGHIYYFVHYIAPAQVGFEIIKTPRFIIEWFGGAPVPVMGSGRPPPGAAPARPYAGHSWGTGGQVLGRN</sequence>
<keyword evidence="5 7" id="KW-1133">Transmembrane helix</keyword>
<gene>
    <name evidence="8" type="ORF">DSPE1174_LOCUS31786</name>
    <name evidence="9" type="ORF">DSPE1174_LOCUS31787</name>
</gene>
<evidence type="ECO:0000313" key="9">
    <source>
        <dbReference type="EMBL" id="CAD9490559.1"/>
    </source>
</evidence>
<dbReference type="PANTHER" id="PTHR11009">
    <property type="entry name" value="DER1-LIKE PROTEIN, DERLIN"/>
    <property type="match status" value="1"/>
</dbReference>
<evidence type="ECO:0000256" key="5">
    <source>
        <dbReference type="ARBA" id="ARBA00022989"/>
    </source>
</evidence>
<feature type="transmembrane region" description="Helical" evidence="7">
    <location>
        <begin position="122"/>
        <end position="145"/>
    </location>
</feature>
<feature type="transmembrane region" description="Helical" evidence="7">
    <location>
        <begin position="78"/>
        <end position="101"/>
    </location>
</feature>
<dbReference type="EMBL" id="HBGS01060996">
    <property type="protein sequence ID" value="CAD9490559.1"/>
    <property type="molecule type" value="Transcribed_RNA"/>
</dbReference>
<proteinExistence type="inferred from homology"/>
<feature type="transmembrane region" description="Helical" evidence="7">
    <location>
        <begin position="38"/>
        <end position="58"/>
    </location>
</feature>
<dbReference type="GO" id="GO:0005789">
    <property type="term" value="C:endoplasmic reticulum membrane"/>
    <property type="evidence" value="ECO:0007669"/>
    <property type="project" value="UniProtKB-SubCell"/>
</dbReference>
<dbReference type="GO" id="GO:0006950">
    <property type="term" value="P:response to stress"/>
    <property type="evidence" value="ECO:0007669"/>
    <property type="project" value="UniProtKB-ARBA"/>
</dbReference>
<dbReference type="EMBL" id="HBGS01060995">
    <property type="protein sequence ID" value="CAD9490556.1"/>
    <property type="molecule type" value="Transcribed_RNA"/>
</dbReference>
<feature type="transmembrane region" description="Helical" evidence="7">
    <location>
        <begin position="151"/>
        <end position="169"/>
    </location>
</feature>
<comment type="function">
    <text evidence="7">May be involved in the degradation of misfolded endoplasmic reticulum (ER) luminal proteins.</text>
</comment>
<reference evidence="9" key="1">
    <citation type="submission" date="2021-01" db="EMBL/GenBank/DDBJ databases">
        <authorList>
            <person name="Corre E."/>
            <person name="Pelletier E."/>
            <person name="Niang G."/>
            <person name="Scheremetjew M."/>
            <person name="Finn R."/>
            <person name="Kale V."/>
            <person name="Holt S."/>
            <person name="Cochrane G."/>
            <person name="Meng A."/>
            <person name="Brown T."/>
            <person name="Cohen L."/>
        </authorList>
    </citation>
    <scope>NUCLEOTIDE SEQUENCE</scope>
    <source>
        <strain evidence="9">CCMP1381</strain>
    </source>
</reference>
<organism evidence="9">
    <name type="scientific">Octactis speculum</name>
    <dbReference type="NCBI Taxonomy" id="3111310"/>
    <lineage>
        <taxon>Eukaryota</taxon>
        <taxon>Sar</taxon>
        <taxon>Stramenopiles</taxon>
        <taxon>Ochrophyta</taxon>
        <taxon>Dictyochophyceae</taxon>
        <taxon>Dictyochales</taxon>
        <taxon>Dictyochaceae</taxon>
        <taxon>Octactis</taxon>
    </lineage>
</organism>
<evidence type="ECO:0000313" key="8">
    <source>
        <dbReference type="EMBL" id="CAD9490556.1"/>
    </source>
</evidence>
<evidence type="ECO:0000256" key="1">
    <source>
        <dbReference type="ARBA" id="ARBA00004477"/>
    </source>
</evidence>
<evidence type="ECO:0000256" key="4">
    <source>
        <dbReference type="ARBA" id="ARBA00022824"/>
    </source>
</evidence>
<name>A0A6U3YZS2_9STRA</name>
<protein>
    <recommendedName>
        <fullName evidence="7">Derlin</fullName>
    </recommendedName>
</protein>